<dbReference type="OrthoDB" id="7206991at2"/>
<dbReference type="Proteomes" id="UP000295122">
    <property type="component" value="Unassembled WGS sequence"/>
</dbReference>
<evidence type="ECO:0000256" key="1">
    <source>
        <dbReference type="SAM" id="MobiDB-lite"/>
    </source>
</evidence>
<name>A0A4R7CFF7_9HYPH</name>
<reference evidence="2 3" key="1">
    <citation type="submission" date="2019-03" db="EMBL/GenBank/DDBJ databases">
        <title>Genomic Encyclopedia of Type Strains, Phase IV (KMG-IV): sequencing the most valuable type-strain genomes for metagenomic binning, comparative biology and taxonomic classification.</title>
        <authorList>
            <person name="Goeker M."/>
        </authorList>
    </citation>
    <scope>NUCLEOTIDE SEQUENCE [LARGE SCALE GENOMIC DNA]</scope>
    <source>
        <strain evidence="2 3">DSM 25903</strain>
    </source>
</reference>
<dbReference type="SUPFAM" id="SSF46785">
    <property type="entry name" value="Winged helix' DNA-binding domain"/>
    <property type="match status" value="1"/>
</dbReference>
<dbReference type="EMBL" id="SNZR01000002">
    <property type="protein sequence ID" value="TDR95695.1"/>
    <property type="molecule type" value="Genomic_DNA"/>
</dbReference>
<evidence type="ECO:0000313" key="2">
    <source>
        <dbReference type="EMBL" id="TDR95695.1"/>
    </source>
</evidence>
<dbReference type="InterPro" id="IPR036390">
    <property type="entry name" value="WH_DNA-bd_sf"/>
</dbReference>
<gene>
    <name evidence="2" type="ORF">EV668_0039</name>
</gene>
<dbReference type="AlphaFoldDB" id="A0A4R7CFF7"/>
<protein>
    <submittedName>
        <fullName evidence="2">Uncharacterized protein DUF3489</fullName>
    </submittedName>
</protein>
<proteinExistence type="predicted"/>
<evidence type="ECO:0000313" key="3">
    <source>
        <dbReference type="Proteomes" id="UP000295122"/>
    </source>
</evidence>
<feature type="region of interest" description="Disordered" evidence="1">
    <location>
        <begin position="70"/>
        <end position="94"/>
    </location>
</feature>
<organism evidence="2 3">
    <name type="scientific">Enterovirga rhinocerotis</name>
    <dbReference type="NCBI Taxonomy" id="1339210"/>
    <lineage>
        <taxon>Bacteria</taxon>
        <taxon>Pseudomonadati</taxon>
        <taxon>Pseudomonadota</taxon>
        <taxon>Alphaproteobacteria</taxon>
        <taxon>Hyphomicrobiales</taxon>
        <taxon>Methylobacteriaceae</taxon>
        <taxon>Enterovirga</taxon>
    </lineage>
</organism>
<dbReference type="Pfam" id="PF11994">
    <property type="entry name" value="DUF3489"/>
    <property type="match status" value="1"/>
</dbReference>
<sequence>MSITLSKTETRLLTEAAGHGGALQLPETMKPITRQRMLGRFEADGLIAVGGEDGTEPHLTPAGYRAVGLPVPRKAKATTSPKGPEDGCAGARPSTKSALITAMLARDEGASLEELMEATGWLPHTTRAALSRLRSSGQVLAKSKREDGRTAYRIGASEAV</sequence>
<keyword evidence="3" id="KW-1185">Reference proteome</keyword>
<dbReference type="InterPro" id="IPR021880">
    <property type="entry name" value="DUF3489"/>
</dbReference>
<accession>A0A4R7CFF7</accession>
<dbReference type="RefSeq" id="WP_133767862.1">
    <property type="nucleotide sequence ID" value="NZ_SNZR01000002.1"/>
</dbReference>
<comment type="caution">
    <text evidence="2">The sequence shown here is derived from an EMBL/GenBank/DDBJ whole genome shotgun (WGS) entry which is preliminary data.</text>
</comment>